<dbReference type="Proteomes" id="UP000683000">
    <property type="component" value="Unassembled WGS sequence"/>
</dbReference>
<dbReference type="AlphaFoldDB" id="A0A8I2YSD1"/>
<evidence type="ECO:0000313" key="7">
    <source>
        <dbReference type="Proteomes" id="UP000683000"/>
    </source>
</evidence>
<dbReference type="Gene3D" id="1.10.3380.10">
    <property type="entry name" value="Sec63 N-terminal domain-like domain"/>
    <property type="match status" value="1"/>
</dbReference>
<dbReference type="Gene3D" id="1.10.150.20">
    <property type="entry name" value="5' to 3' exonuclease, C-terminal subdomain"/>
    <property type="match status" value="1"/>
</dbReference>
<dbReference type="GO" id="GO:0005634">
    <property type="term" value="C:nucleus"/>
    <property type="evidence" value="ECO:0007669"/>
    <property type="project" value="TreeGrafter"/>
</dbReference>
<dbReference type="FunFam" id="1.10.3380.10:FF:000001">
    <property type="entry name" value="U5 small nuclear ribonucleoprotein helicase"/>
    <property type="match status" value="1"/>
</dbReference>
<dbReference type="SUPFAM" id="SSF158702">
    <property type="entry name" value="Sec63 N-terminal domain-like"/>
    <property type="match status" value="1"/>
</dbReference>
<dbReference type="InterPro" id="IPR027417">
    <property type="entry name" value="P-loop_NTPase"/>
</dbReference>
<dbReference type="Pfam" id="PF23445">
    <property type="entry name" value="WHD_SNRNP200"/>
    <property type="match status" value="1"/>
</dbReference>
<name>A0A8I2YSD1_9AGAM</name>
<dbReference type="InterPro" id="IPR036390">
    <property type="entry name" value="WH_DNA-bd_sf"/>
</dbReference>
<proteinExistence type="predicted"/>
<evidence type="ECO:0000256" key="1">
    <source>
        <dbReference type="ARBA" id="ARBA00022741"/>
    </source>
</evidence>
<dbReference type="GO" id="GO:0005524">
    <property type="term" value="F:ATP binding"/>
    <property type="evidence" value="ECO:0007669"/>
    <property type="project" value="UniProtKB-KW"/>
</dbReference>
<dbReference type="GO" id="GO:0000712">
    <property type="term" value="P:resolution of meiotic recombination intermediates"/>
    <property type="evidence" value="ECO:0007669"/>
    <property type="project" value="TreeGrafter"/>
</dbReference>
<evidence type="ECO:0000256" key="2">
    <source>
        <dbReference type="ARBA" id="ARBA00022801"/>
    </source>
</evidence>
<organism evidence="6 7">
    <name type="scientific">Boletus reticuloceps</name>
    <dbReference type="NCBI Taxonomy" id="495285"/>
    <lineage>
        <taxon>Eukaryota</taxon>
        <taxon>Fungi</taxon>
        <taxon>Dikarya</taxon>
        <taxon>Basidiomycota</taxon>
        <taxon>Agaricomycotina</taxon>
        <taxon>Agaricomycetes</taxon>
        <taxon>Agaricomycetidae</taxon>
        <taxon>Boletales</taxon>
        <taxon>Boletineae</taxon>
        <taxon>Boletaceae</taxon>
        <taxon>Boletoideae</taxon>
        <taxon>Boletus</taxon>
    </lineage>
</organism>
<dbReference type="InterPro" id="IPR057842">
    <property type="entry name" value="WH_MER3"/>
</dbReference>
<dbReference type="FunFam" id="1.10.150.20:FF:000004">
    <property type="entry name" value="U5 small nuclear ribonucleoprotein helicase"/>
    <property type="match status" value="1"/>
</dbReference>
<dbReference type="InterPro" id="IPR004179">
    <property type="entry name" value="Sec63-dom"/>
</dbReference>
<dbReference type="EMBL" id="JAGFBS010000007">
    <property type="protein sequence ID" value="KAG6378229.1"/>
    <property type="molecule type" value="Genomic_DNA"/>
</dbReference>
<dbReference type="PANTHER" id="PTHR47961">
    <property type="entry name" value="DNA POLYMERASE THETA, PUTATIVE (AFU_ORTHOLOGUE AFUA_1G05260)-RELATED"/>
    <property type="match status" value="1"/>
</dbReference>
<dbReference type="FunFam" id="1.10.10.10:FF:000024">
    <property type="entry name" value="U5 small nuclear ribonucleoprotein helicase"/>
    <property type="match status" value="1"/>
</dbReference>
<dbReference type="Pfam" id="PF02889">
    <property type="entry name" value="Sec63"/>
    <property type="match status" value="2"/>
</dbReference>
<reference evidence="6" key="1">
    <citation type="submission" date="2021-03" db="EMBL/GenBank/DDBJ databases">
        <title>Evolutionary innovations through gain and loss of genes in the ectomycorrhizal Boletales.</title>
        <authorList>
            <person name="Wu G."/>
            <person name="Miyauchi S."/>
            <person name="Morin E."/>
            <person name="Yang Z.-L."/>
            <person name="Xu J."/>
            <person name="Martin F.M."/>
        </authorList>
    </citation>
    <scope>NUCLEOTIDE SEQUENCE</scope>
    <source>
        <strain evidence="6">BR01</strain>
    </source>
</reference>
<accession>A0A8I2YSD1</accession>
<dbReference type="GO" id="GO:0016787">
    <property type="term" value="F:hydrolase activity"/>
    <property type="evidence" value="ECO:0007669"/>
    <property type="project" value="UniProtKB-KW"/>
</dbReference>
<dbReference type="GO" id="GO:0003678">
    <property type="term" value="F:DNA helicase activity"/>
    <property type="evidence" value="ECO:0007669"/>
    <property type="project" value="TreeGrafter"/>
</dbReference>
<dbReference type="SUPFAM" id="SSF46785">
    <property type="entry name" value="Winged helix' DNA-binding domain"/>
    <property type="match status" value="1"/>
</dbReference>
<keyword evidence="7" id="KW-1185">Reference proteome</keyword>
<keyword evidence="2" id="KW-0378">Hydrolase</keyword>
<dbReference type="InterPro" id="IPR035892">
    <property type="entry name" value="C2_domain_sf"/>
</dbReference>
<gene>
    <name evidence="6" type="ORF">JVT61DRAFT_13929</name>
</gene>
<dbReference type="PANTHER" id="PTHR47961:SF4">
    <property type="entry name" value="ACTIVATING SIGNAL COINTEGRATOR 1 COMPLEX SUBUNIT 3"/>
    <property type="match status" value="1"/>
</dbReference>
<feature type="domain" description="SEC63" evidence="5">
    <location>
        <begin position="130"/>
        <end position="455"/>
    </location>
</feature>
<evidence type="ECO:0000313" key="6">
    <source>
        <dbReference type="EMBL" id="KAG6378229.1"/>
    </source>
</evidence>
<protein>
    <recommendedName>
        <fullName evidence="5">SEC63 domain-containing protein</fullName>
    </recommendedName>
</protein>
<dbReference type="InterPro" id="IPR050474">
    <property type="entry name" value="Hel308_SKI2-like"/>
</dbReference>
<dbReference type="Gene3D" id="3.40.50.300">
    <property type="entry name" value="P-loop containing nucleotide triphosphate hydrolases"/>
    <property type="match status" value="1"/>
</dbReference>
<keyword evidence="3" id="KW-0347">Helicase</keyword>
<dbReference type="SMART" id="SM00973">
    <property type="entry name" value="Sec63"/>
    <property type="match status" value="1"/>
</dbReference>
<dbReference type="FunFam" id="2.60.40.150:FF:000004">
    <property type="entry name" value="RNA helicase, activating signal cointegrator 1"/>
    <property type="match status" value="1"/>
</dbReference>
<dbReference type="InterPro" id="IPR036388">
    <property type="entry name" value="WH-like_DNA-bd_sf"/>
</dbReference>
<dbReference type="SUPFAM" id="SSF81296">
    <property type="entry name" value="E set domains"/>
    <property type="match status" value="1"/>
</dbReference>
<dbReference type="Gene3D" id="1.10.10.10">
    <property type="entry name" value="Winged helix-like DNA-binding domain superfamily/Winged helix DNA-binding domain"/>
    <property type="match status" value="1"/>
</dbReference>
<evidence type="ECO:0000256" key="4">
    <source>
        <dbReference type="ARBA" id="ARBA00022840"/>
    </source>
</evidence>
<dbReference type="Gene3D" id="2.60.40.150">
    <property type="entry name" value="C2 domain"/>
    <property type="match status" value="1"/>
</dbReference>
<evidence type="ECO:0000259" key="5">
    <source>
        <dbReference type="SMART" id="SM00973"/>
    </source>
</evidence>
<keyword evidence="4" id="KW-0067">ATP-binding</keyword>
<evidence type="ECO:0000256" key="3">
    <source>
        <dbReference type="ARBA" id="ARBA00022806"/>
    </source>
</evidence>
<sequence>MLGRAGWPQYDTYGEGIIITNHSELQYYLSLMNQQLPIESQFMSKLADNLNAEIVFGTVRNRDEVVQWLGYTYLYVCILKSPGSYGVRVDYQEDDDSLVHKCTDVVHSAAALLEKCHLIKYECSSGQFQSTELGRITSHYYVTHNSVATYNQHLRLIMSTLELFRVFALSNEFKLLPVSIPQNSCQIDLQEYLKVRQEEKLELAKLLERVPTPVKESIDEPAAKINVLLQAYISQLKLEGFALVADTVFMQQSAGRILRAMFEICLKRGWAMPAQACLVLCKMVERRMWGSMTPLCQFKGVSQEVIQKAEGSKQFPAWYQYFDLDPPELGELIGIPNAGCLIHQLVHNFPKLQLQAQVQPITRSLLRIDLSIVPNFRWDEKIHGGAETFFIIVEDVDGEIILFHDTFVVLCQRYAEDEHNVTITVPIFEPVPPDYYISVVSDRWLHAETRLSTSFSQKSFHL</sequence>
<comment type="caution">
    <text evidence="6">The sequence shown here is derived from an EMBL/GenBank/DDBJ whole genome shotgun (WGS) entry which is preliminary data.</text>
</comment>
<dbReference type="InterPro" id="IPR014756">
    <property type="entry name" value="Ig_E-set"/>
</dbReference>
<keyword evidence="1" id="KW-0547">Nucleotide-binding</keyword>
<dbReference type="OrthoDB" id="2685642at2759"/>